<reference evidence="8" key="1">
    <citation type="submission" date="2021-02" db="EMBL/GenBank/DDBJ databases">
        <authorList>
            <person name="Nowell W R."/>
        </authorList>
    </citation>
    <scope>NUCLEOTIDE SEQUENCE</scope>
</reference>
<evidence type="ECO:0000256" key="3">
    <source>
        <dbReference type="ARBA" id="ARBA00022989"/>
    </source>
</evidence>
<name>A0A814F975_ADIRI</name>
<dbReference type="AlphaFoldDB" id="A0A814F975"/>
<keyword evidence="4 6" id="KW-0472">Membrane</keyword>
<keyword evidence="2 5" id="KW-0812">Transmembrane</keyword>
<feature type="transmembrane region" description="Helical" evidence="6">
    <location>
        <begin position="140"/>
        <end position="160"/>
    </location>
</feature>
<keyword evidence="3 6" id="KW-1133">Transmembrane helix</keyword>
<evidence type="ECO:0000259" key="7">
    <source>
        <dbReference type="PROSITE" id="PS50262"/>
    </source>
</evidence>
<evidence type="ECO:0000313" key="9">
    <source>
        <dbReference type="Proteomes" id="UP000663828"/>
    </source>
</evidence>
<dbReference type="PROSITE" id="PS50262">
    <property type="entry name" value="G_PROTEIN_RECEP_F1_2"/>
    <property type="match status" value="1"/>
</dbReference>
<feature type="transmembrane region" description="Helical" evidence="6">
    <location>
        <begin position="191"/>
        <end position="217"/>
    </location>
</feature>
<feature type="transmembrane region" description="Helical" evidence="6">
    <location>
        <begin position="238"/>
        <end position="263"/>
    </location>
</feature>
<comment type="subcellular location">
    <subcellularLocation>
        <location evidence="1">Membrane</location>
    </subcellularLocation>
</comment>
<dbReference type="InterPro" id="IPR000276">
    <property type="entry name" value="GPCR_Rhodpsn"/>
</dbReference>
<dbReference type="EMBL" id="CAJNOR010000670">
    <property type="protein sequence ID" value="CAF0977554.1"/>
    <property type="molecule type" value="Genomic_DNA"/>
</dbReference>
<dbReference type="Gene3D" id="1.20.1070.10">
    <property type="entry name" value="Rhodopsin 7-helix transmembrane proteins"/>
    <property type="match status" value="1"/>
</dbReference>
<keyword evidence="5" id="KW-0675">Receptor</keyword>
<keyword evidence="5" id="KW-0807">Transducer</keyword>
<dbReference type="PROSITE" id="PS00237">
    <property type="entry name" value="G_PROTEIN_RECEP_F1_1"/>
    <property type="match status" value="1"/>
</dbReference>
<dbReference type="Pfam" id="PF00001">
    <property type="entry name" value="7tm_1"/>
    <property type="match status" value="1"/>
</dbReference>
<dbReference type="InterPro" id="IPR052954">
    <property type="entry name" value="GPCR-Ligand_Int"/>
</dbReference>
<evidence type="ECO:0000256" key="5">
    <source>
        <dbReference type="RuleBase" id="RU000688"/>
    </source>
</evidence>
<accession>A0A814F975</accession>
<feature type="transmembrane region" description="Helical" evidence="6">
    <location>
        <begin position="62"/>
        <end position="90"/>
    </location>
</feature>
<dbReference type="SUPFAM" id="SSF81321">
    <property type="entry name" value="Family A G protein-coupled receptor-like"/>
    <property type="match status" value="1"/>
</dbReference>
<gene>
    <name evidence="8" type="ORF">XAT740_LOCUS12005</name>
</gene>
<keyword evidence="9" id="KW-1185">Reference proteome</keyword>
<feature type="transmembrane region" description="Helical" evidence="6">
    <location>
        <begin position="26"/>
        <end position="50"/>
    </location>
</feature>
<evidence type="ECO:0000256" key="6">
    <source>
        <dbReference type="SAM" id="Phobius"/>
    </source>
</evidence>
<dbReference type="Proteomes" id="UP000663828">
    <property type="component" value="Unassembled WGS sequence"/>
</dbReference>
<comment type="similarity">
    <text evidence="5">Belongs to the G-protein coupled receptor 1 family.</text>
</comment>
<dbReference type="InterPro" id="IPR017452">
    <property type="entry name" value="GPCR_Rhodpsn_7TM"/>
</dbReference>
<comment type="caution">
    <text evidence="8">The sequence shown here is derived from an EMBL/GenBank/DDBJ whole genome shotgun (WGS) entry which is preliminary data.</text>
</comment>
<feature type="transmembrane region" description="Helical" evidence="6">
    <location>
        <begin position="102"/>
        <end position="120"/>
    </location>
</feature>
<evidence type="ECO:0000313" key="8">
    <source>
        <dbReference type="EMBL" id="CAF0977554.1"/>
    </source>
</evidence>
<dbReference type="PRINTS" id="PR00237">
    <property type="entry name" value="GPCRRHODOPSN"/>
</dbReference>
<feature type="transmembrane region" description="Helical" evidence="6">
    <location>
        <begin position="283"/>
        <end position="305"/>
    </location>
</feature>
<protein>
    <recommendedName>
        <fullName evidence="7">G-protein coupled receptors family 1 profile domain-containing protein</fullName>
    </recommendedName>
</protein>
<evidence type="ECO:0000256" key="1">
    <source>
        <dbReference type="ARBA" id="ARBA00004370"/>
    </source>
</evidence>
<feature type="domain" description="G-protein coupled receptors family 1 profile" evidence="7">
    <location>
        <begin position="42"/>
        <end position="298"/>
    </location>
</feature>
<keyword evidence="5" id="KW-0297">G-protein coupled receptor</keyword>
<proteinExistence type="inferred from homology"/>
<dbReference type="PANTHER" id="PTHR46641:SF25">
    <property type="entry name" value="CNMAMIDE RECEPTOR-RELATED"/>
    <property type="match status" value="1"/>
</dbReference>
<organism evidence="8 9">
    <name type="scientific">Adineta ricciae</name>
    <name type="common">Rotifer</name>
    <dbReference type="NCBI Taxonomy" id="249248"/>
    <lineage>
        <taxon>Eukaryota</taxon>
        <taxon>Metazoa</taxon>
        <taxon>Spiralia</taxon>
        <taxon>Gnathifera</taxon>
        <taxon>Rotifera</taxon>
        <taxon>Eurotatoria</taxon>
        <taxon>Bdelloidea</taxon>
        <taxon>Adinetida</taxon>
        <taxon>Adinetidae</taxon>
        <taxon>Adineta</taxon>
    </lineage>
</organism>
<dbReference type="GO" id="GO:0004930">
    <property type="term" value="F:G protein-coupled receptor activity"/>
    <property type="evidence" value="ECO:0007669"/>
    <property type="project" value="UniProtKB-KW"/>
</dbReference>
<evidence type="ECO:0000256" key="2">
    <source>
        <dbReference type="ARBA" id="ARBA00022692"/>
    </source>
</evidence>
<dbReference type="PANTHER" id="PTHR46641">
    <property type="entry name" value="FMRFAMIDE RECEPTOR-RELATED"/>
    <property type="match status" value="1"/>
</dbReference>
<evidence type="ECO:0000256" key="4">
    <source>
        <dbReference type="ARBA" id="ARBA00023136"/>
    </source>
</evidence>
<sequence length="372" mass="42998">MNRTNSSSRSTFVVVDKSVLEQVSHYIYAIVFPLVFLSGLIGNLFSSIVFSVTKLNQTSCGIYFLILALFDSSALIGGLHHCLTIGYHVQVRNANYCRVRNFLLYMSMDMASWMVVAISVDRYLKVKFPIKARMYATRKLAMVVSGMIAVIFIVKNAHLLTSFIGDFTANAADNCDPNPDHPKYMFFFKNIWPWIDLTTYALLPFVIVTVCNILIIYDQYTRRLKLRKRHLDLSLITLLLASSISLILCNLPITILAVIYPYISISYDTNEIYDSVAFTFDLLRLPSYVSLALNFYLYYYTSILFRQETVRLFRRLFRSKSKTCDIELPNRIYTFENRYVNRMDSFDELEEDQQSPVPSITGSSFISNFYKQ</sequence>
<dbReference type="GO" id="GO:0016020">
    <property type="term" value="C:membrane"/>
    <property type="evidence" value="ECO:0007669"/>
    <property type="project" value="UniProtKB-SubCell"/>
</dbReference>